<gene>
    <name evidence="6" type="ORF">V9T40_001735</name>
</gene>
<proteinExistence type="inferred from homology"/>
<dbReference type="Proteomes" id="UP001367676">
    <property type="component" value="Unassembled WGS sequence"/>
</dbReference>
<dbReference type="InterPro" id="IPR011990">
    <property type="entry name" value="TPR-like_helical_dom_sf"/>
</dbReference>
<dbReference type="InterPro" id="IPR026157">
    <property type="entry name" value="LZTFL1"/>
</dbReference>
<keyword evidence="3" id="KW-0175">Coiled coil</keyword>
<dbReference type="PANTHER" id="PTHR44177:SF1">
    <property type="entry name" value="TETRATRICOPEPTIDE REPEAT PROTEIN 8"/>
    <property type="match status" value="1"/>
</dbReference>
<evidence type="ECO:0000256" key="4">
    <source>
        <dbReference type="SAM" id="MobiDB-lite"/>
    </source>
</evidence>
<dbReference type="Pfam" id="PF15294">
    <property type="entry name" value="Leu_zip"/>
    <property type="match status" value="1"/>
</dbReference>
<keyword evidence="7" id="KW-1185">Reference proteome</keyword>
<dbReference type="GO" id="GO:0036064">
    <property type="term" value="C:ciliary basal body"/>
    <property type="evidence" value="ECO:0007669"/>
    <property type="project" value="TreeGrafter"/>
</dbReference>
<dbReference type="AlphaFoldDB" id="A0AAN9TF12"/>
<feature type="repeat" description="TPR" evidence="2">
    <location>
        <begin position="243"/>
        <end position="276"/>
    </location>
</feature>
<dbReference type="GO" id="GO:1905515">
    <property type="term" value="P:non-motile cilium assembly"/>
    <property type="evidence" value="ECO:0007669"/>
    <property type="project" value="InterPro"/>
</dbReference>
<evidence type="ECO:0000259" key="5">
    <source>
        <dbReference type="Pfam" id="PF03109"/>
    </source>
</evidence>
<feature type="region of interest" description="Disordered" evidence="4">
    <location>
        <begin position="91"/>
        <end position="135"/>
    </location>
</feature>
<feature type="compositionally biased region" description="Polar residues" evidence="4">
    <location>
        <begin position="111"/>
        <end position="135"/>
    </location>
</feature>
<feature type="domain" description="ABC1 atypical kinase-like" evidence="5">
    <location>
        <begin position="527"/>
        <end position="656"/>
    </location>
</feature>
<reference evidence="6 7" key="1">
    <citation type="submission" date="2024-03" db="EMBL/GenBank/DDBJ databases">
        <title>Adaptation during the transition from Ophiocordyceps entomopathogen to insect associate is accompanied by gene loss and intensified selection.</title>
        <authorList>
            <person name="Ward C.M."/>
            <person name="Onetto C.A."/>
            <person name="Borneman A.R."/>
        </authorList>
    </citation>
    <scope>NUCLEOTIDE SEQUENCE [LARGE SCALE GENOMIC DNA]</scope>
    <source>
        <strain evidence="6">AWRI1</strain>
        <tissue evidence="6">Single Adult Female</tissue>
    </source>
</reference>
<dbReference type="InterPro" id="IPR004147">
    <property type="entry name" value="ABC1_dom"/>
</dbReference>
<dbReference type="InterPro" id="IPR028796">
    <property type="entry name" value="BBS8"/>
</dbReference>
<organism evidence="6 7">
    <name type="scientific">Parthenolecanium corni</name>
    <dbReference type="NCBI Taxonomy" id="536013"/>
    <lineage>
        <taxon>Eukaryota</taxon>
        <taxon>Metazoa</taxon>
        <taxon>Ecdysozoa</taxon>
        <taxon>Arthropoda</taxon>
        <taxon>Hexapoda</taxon>
        <taxon>Insecta</taxon>
        <taxon>Pterygota</taxon>
        <taxon>Neoptera</taxon>
        <taxon>Paraneoptera</taxon>
        <taxon>Hemiptera</taxon>
        <taxon>Sternorrhyncha</taxon>
        <taxon>Coccoidea</taxon>
        <taxon>Coccidae</taxon>
        <taxon>Parthenolecanium</taxon>
    </lineage>
</organism>
<keyword evidence="2" id="KW-0802">TPR repeat</keyword>
<dbReference type="GO" id="GO:0097730">
    <property type="term" value="C:non-motile cilium"/>
    <property type="evidence" value="ECO:0007669"/>
    <property type="project" value="TreeGrafter"/>
</dbReference>
<name>A0AAN9TF12_9HEMI</name>
<dbReference type="PROSITE" id="PS50005">
    <property type="entry name" value="TPR"/>
    <property type="match status" value="2"/>
</dbReference>
<dbReference type="CDD" id="cd21341">
    <property type="entry name" value="TTC8_N"/>
    <property type="match status" value="1"/>
</dbReference>
<dbReference type="GO" id="GO:0034464">
    <property type="term" value="C:BBSome"/>
    <property type="evidence" value="ECO:0007669"/>
    <property type="project" value="InterPro"/>
</dbReference>
<comment type="caution">
    <text evidence="6">The sequence shown here is derived from an EMBL/GenBank/DDBJ whole genome shotgun (WGS) entry which is preliminary data.</text>
</comment>
<feature type="repeat" description="TPR" evidence="2">
    <location>
        <begin position="415"/>
        <end position="448"/>
    </location>
</feature>
<dbReference type="SUPFAM" id="SSF48452">
    <property type="entry name" value="TPR-like"/>
    <property type="match status" value="1"/>
</dbReference>
<sequence length="1028" mass="117390">MDPFYEACYFFKKREFAQCIENCNNLLIKNSLDQAAWVLKMRAMTAQVMVDDIEAEEEGIADMFFDTDTIAVSARPGTSLRTANTSTALGSVSHRPRTVSGRPVSGVVRPGTQSSSGETIQQMLKTPRTAHTSRPVTSKAARNLRLGTASIVSQLDGPFIQISRLNLAQYALKKGVAKPLFEYIFYHENDIRNAMDLAVEATKACEYKDPWWKVQLGKCYFLLALNRDAEKQFKSALLQQPAIETYLRLARVYVRLDQPLTALELFTEASKHFPNEVTIMTEMARIFEGLNNLPASVKYYKEILQEDATNMEAIACIGVHHFYTDQPDIGLRFYRRLLQMGLYNAELFNNLGLCCFFAQQFDMVITCFERALGLAITENAADVWYNIAHVAIGIGDDESAEQCLRLALSIDSTHASSFNNLGIIMYNKGNIQEACSFFDSASTLAPYLFEPHHNRAFVSYEMGDLQTSYVVVKKSLQVYPTHVHKKAAETLLSLCKSNKGVYIKVGQHIGALDYILPKEYVDTMKVLHSQAPASSVEEVYRVFKEDLHQDPQEVFESFDPKPLGAASLAQVHKVKLKDGRTIALKVQHPTVKSNSSVDLKTMEILAKIVSIVLPDFKVKWLVDETKRNIPQELDFVVEADNTEKAKVMFHHMPWLKTLTDDFRFEYAQLWISILNKDMESMSQHCAALGVPDLFWLFASMVTGRSWDAIRSGLTTTRFDNSEKELVQKEFPNLLAYITDVLSNVNRQMILIFKTNDLLRGIEHSLKTYSRLVEDTFTRDEVIEILTKIRNSILDDLEAELLNFVQSNILMLYQLFRQAEKWHLQLNVDLSEIQNKELLKAVTKLENLPVNVDKPKLTPLSTNIEKTSEILRMEIVNLTAENEQLQKDVNSLQEKILNVRKESEIISIKNEEKDKLIEELQESLKHMKNIENVPNDNEEKVNAEKILEDYDSVLKEQIARELEEMKQKVDAAQSQLTLAEMELEKKFNNTAAYNNMKKIINKKNEQIKDLRTRLQKYENLDDDNAESTQ</sequence>
<dbReference type="InterPro" id="IPR019734">
    <property type="entry name" value="TPR_rpt"/>
</dbReference>
<evidence type="ECO:0000313" key="7">
    <source>
        <dbReference type="Proteomes" id="UP001367676"/>
    </source>
</evidence>
<comment type="similarity">
    <text evidence="1">Belongs to the protein kinase superfamily. ADCK protein kinase family.</text>
</comment>
<evidence type="ECO:0000256" key="1">
    <source>
        <dbReference type="ARBA" id="ARBA00009670"/>
    </source>
</evidence>
<dbReference type="PANTHER" id="PTHR44177">
    <property type="entry name" value="TETRATRICOPEPTIDE REPEAT PROTEIN 8"/>
    <property type="match status" value="1"/>
</dbReference>
<accession>A0AAN9TF12</accession>
<dbReference type="EMBL" id="JBBCAQ010000022">
    <property type="protein sequence ID" value="KAK7590122.1"/>
    <property type="molecule type" value="Genomic_DNA"/>
</dbReference>
<dbReference type="Pfam" id="PF03109">
    <property type="entry name" value="ABC1"/>
    <property type="match status" value="1"/>
</dbReference>
<dbReference type="SMART" id="SM00028">
    <property type="entry name" value="TPR"/>
    <property type="match status" value="6"/>
</dbReference>
<evidence type="ECO:0000313" key="6">
    <source>
        <dbReference type="EMBL" id="KAK7590122.1"/>
    </source>
</evidence>
<feature type="coiled-coil region" evidence="3">
    <location>
        <begin position="867"/>
        <end position="1019"/>
    </location>
</feature>
<dbReference type="Gene3D" id="1.25.40.10">
    <property type="entry name" value="Tetratricopeptide repeat domain"/>
    <property type="match status" value="1"/>
</dbReference>
<protein>
    <recommendedName>
        <fullName evidence="5">ABC1 atypical kinase-like domain-containing protein</fullName>
    </recommendedName>
</protein>
<dbReference type="SUPFAM" id="SSF56112">
    <property type="entry name" value="Protein kinase-like (PK-like)"/>
    <property type="match status" value="1"/>
</dbReference>
<evidence type="ECO:0000256" key="3">
    <source>
        <dbReference type="SAM" id="Coils"/>
    </source>
</evidence>
<dbReference type="Pfam" id="PF13181">
    <property type="entry name" value="TPR_8"/>
    <property type="match status" value="1"/>
</dbReference>
<evidence type="ECO:0000256" key="2">
    <source>
        <dbReference type="PROSITE-ProRule" id="PRU00339"/>
    </source>
</evidence>
<dbReference type="InterPro" id="IPR011009">
    <property type="entry name" value="Kinase-like_dom_sf"/>
</dbReference>